<reference evidence="2" key="1">
    <citation type="journal article" date="2017" name="Nature">
        <title>The sunflower genome provides insights into oil metabolism, flowering and Asterid evolution.</title>
        <authorList>
            <person name="Badouin H."/>
            <person name="Gouzy J."/>
            <person name="Grassa C.J."/>
            <person name="Murat F."/>
            <person name="Staton S.E."/>
            <person name="Cottret L."/>
            <person name="Lelandais-Briere C."/>
            <person name="Owens G.L."/>
            <person name="Carrere S."/>
            <person name="Mayjonade B."/>
            <person name="Legrand L."/>
            <person name="Gill N."/>
            <person name="Kane N.C."/>
            <person name="Bowers J.E."/>
            <person name="Hubner S."/>
            <person name="Bellec A."/>
            <person name="Berard A."/>
            <person name="Berges H."/>
            <person name="Blanchet N."/>
            <person name="Boniface M.C."/>
            <person name="Brunel D."/>
            <person name="Catrice O."/>
            <person name="Chaidir N."/>
            <person name="Claudel C."/>
            <person name="Donnadieu C."/>
            <person name="Faraut T."/>
            <person name="Fievet G."/>
            <person name="Helmstetter N."/>
            <person name="King M."/>
            <person name="Knapp S.J."/>
            <person name="Lai Z."/>
            <person name="Le Paslier M.C."/>
            <person name="Lippi Y."/>
            <person name="Lorenzon L."/>
            <person name="Mandel J.R."/>
            <person name="Marage G."/>
            <person name="Marchand G."/>
            <person name="Marquand E."/>
            <person name="Bret-Mestries E."/>
            <person name="Morien E."/>
            <person name="Nambeesan S."/>
            <person name="Nguyen T."/>
            <person name="Pegot-Espagnet P."/>
            <person name="Pouilly N."/>
            <person name="Raftis F."/>
            <person name="Sallet E."/>
            <person name="Schiex T."/>
            <person name="Thomas J."/>
            <person name="Vandecasteele C."/>
            <person name="Vares D."/>
            <person name="Vear F."/>
            <person name="Vautrin S."/>
            <person name="Crespi M."/>
            <person name="Mangin B."/>
            <person name="Burke J.M."/>
            <person name="Salse J."/>
            <person name="Munos S."/>
            <person name="Vincourt P."/>
            <person name="Rieseberg L.H."/>
            <person name="Langlade N.B."/>
        </authorList>
    </citation>
    <scope>NUCLEOTIDE SEQUENCE [LARGE SCALE GENOMIC DNA]</scope>
    <source>
        <strain evidence="2">cv. SF193</strain>
    </source>
</reference>
<proteinExistence type="predicted"/>
<name>A0A251TT79_HELAN</name>
<evidence type="ECO:0000313" key="2">
    <source>
        <dbReference type="Proteomes" id="UP000215914"/>
    </source>
</evidence>
<evidence type="ECO:0000313" key="1">
    <source>
        <dbReference type="EMBL" id="OTG13782.1"/>
    </source>
</evidence>
<dbReference type="AlphaFoldDB" id="A0A251TT79"/>
<sequence>MRSGKLRCYVRLLRVFAHLKKLERESSTRFRTPYVFFAIEGYSKSIRKRVHKWYQSGRSVARIKDTRFHQNRSLIASNFIIFSVSTHLHVLHLKSHIYKNLTVKKRLKF</sequence>
<dbReference type="Proteomes" id="UP000215914">
    <property type="component" value="Chromosome 9"/>
</dbReference>
<dbReference type="EMBL" id="CM007898">
    <property type="protein sequence ID" value="OTG13782.1"/>
    <property type="molecule type" value="Genomic_DNA"/>
</dbReference>
<accession>A0A251TT79</accession>
<protein>
    <submittedName>
        <fullName evidence="1">Uncharacterized protein</fullName>
    </submittedName>
</protein>
<dbReference type="InParanoid" id="A0A251TT79"/>
<gene>
    <name evidence="1" type="ORF">HannXRQ_Chr09g0242061</name>
</gene>
<organism evidence="1 2">
    <name type="scientific">Helianthus annuus</name>
    <name type="common">Common sunflower</name>
    <dbReference type="NCBI Taxonomy" id="4232"/>
    <lineage>
        <taxon>Eukaryota</taxon>
        <taxon>Viridiplantae</taxon>
        <taxon>Streptophyta</taxon>
        <taxon>Embryophyta</taxon>
        <taxon>Tracheophyta</taxon>
        <taxon>Spermatophyta</taxon>
        <taxon>Magnoliopsida</taxon>
        <taxon>eudicotyledons</taxon>
        <taxon>Gunneridae</taxon>
        <taxon>Pentapetalae</taxon>
        <taxon>asterids</taxon>
        <taxon>campanulids</taxon>
        <taxon>Asterales</taxon>
        <taxon>Asteraceae</taxon>
        <taxon>Asteroideae</taxon>
        <taxon>Heliantheae alliance</taxon>
        <taxon>Heliantheae</taxon>
        <taxon>Helianthus</taxon>
    </lineage>
</organism>
<keyword evidence="2" id="KW-1185">Reference proteome</keyword>